<gene>
    <name evidence="4" type="ORF">POCTA_138.1.T0740002</name>
</gene>
<dbReference type="PANTHER" id="PTHR44943">
    <property type="entry name" value="CELLULOSE SYNTHASE OPERON PROTEIN C"/>
    <property type="match status" value="1"/>
</dbReference>
<name>A0A8S1VQL6_PAROT</name>
<keyword evidence="2 3" id="KW-0802">TPR repeat</keyword>
<evidence type="ECO:0000313" key="4">
    <source>
        <dbReference type="EMBL" id="CAD8179814.1"/>
    </source>
</evidence>
<dbReference type="PANTHER" id="PTHR44943:SF4">
    <property type="entry name" value="TPR REPEAT-CONTAINING PROTEIN MJ0798"/>
    <property type="match status" value="1"/>
</dbReference>
<evidence type="ECO:0000313" key="5">
    <source>
        <dbReference type="Proteomes" id="UP000683925"/>
    </source>
</evidence>
<dbReference type="Proteomes" id="UP000683925">
    <property type="component" value="Unassembled WGS sequence"/>
</dbReference>
<dbReference type="EMBL" id="CAJJDP010000073">
    <property type="protein sequence ID" value="CAD8179814.1"/>
    <property type="molecule type" value="Genomic_DNA"/>
</dbReference>
<protein>
    <recommendedName>
        <fullName evidence="6">Tetratricopeptide repeat protein</fullName>
    </recommendedName>
</protein>
<dbReference type="Pfam" id="PF13432">
    <property type="entry name" value="TPR_16"/>
    <property type="match status" value="1"/>
</dbReference>
<evidence type="ECO:0000256" key="2">
    <source>
        <dbReference type="ARBA" id="ARBA00022803"/>
    </source>
</evidence>
<organism evidence="4 5">
    <name type="scientific">Paramecium octaurelia</name>
    <dbReference type="NCBI Taxonomy" id="43137"/>
    <lineage>
        <taxon>Eukaryota</taxon>
        <taxon>Sar</taxon>
        <taxon>Alveolata</taxon>
        <taxon>Ciliophora</taxon>
        <taxon>Intramacronucleata</taxon>
        <taxon>Oligohymenophorea</taxon>
        <taxon>Peniculida</taxon>
        <taxon>Parameciidae</taxon>
        <taxon>Paramecium</taxon>
    </lineage>
</organism>
<dbReference type="PROSITE" id="PS50005">
    <property type="entry name" value="TPR"/>
    <property type="match status" value="1"/>
</dbReference>
<keyword evidence="1" id="KW-0677">Repeat</keyword>
<evidence type="ECO:0000256" key="1">
    <source>
        <dbReference type="ARBA" id="ARBA00022737"/>
    </source>
</evidence>
<dbReference type="SMART" id="SM00028">
    <property type="entry name" value="TPR"/>
    <property type="match status" value="2"/>
</dbReference>
<dbReference type="AlphaFoldDB" id="A0A8S1VQL6"/>
<keyword evidence="5" id="KW-1185">Reference proteome</keyword>
<comment type="caution">
    <text evidence="4">The sequence shown here is derived from an EMBL/GenBank/DDBJ whole genome shotgun (WGS) entry which is preliminary data.</text>
</comment>
<evidence type="ECO:0008006" key="6">
    <source>
        <dbReference type="Google" id="ProtNLM"/>
    </source>
</evidence>
<evidence type="ECO:0000256" key="3">
    <source>
        <dbReference type="PROSITE-ProRule" id="PRU00339"/>
    </source>
</evidence>
<proteinExistence type="predicted"/>
<reference evidence="4" key="1">
    <citation type="submission" date="2021-01" db="EMBL/GenBank/DDBJ databases">
        <authorList>
            <consortium name="Genoscope - CEA"/>
            <person name="William W."/>
        </authorList>
    </citation>
    <scope>NUCLEOTIDE SEQUENCE</scope>
</reference>
<dbReference type="InterPro" id="IPR051685">
    <property type="entry name" value="Ycf3/AcsC/BcsC/TPR_MFPF"/>
</dbReference>
<dbReference type="InterPro" id="IPR019734">
    <property type="entry name" value="TPR_rpt"/>
</dbReference>
<dbReference type="OrthoDB" id="629492at2759"/>
<feature type="repeat" description="TPR" evidence="3">
    <location>
        <begin position="65"/>
        <end position="98"/>
    </location>
</feature>
<accession>A0A8S1VQL6</accession>
<sequence>MNRFVEALAYQVSSIKKNTNGPENHINGPGTQDNFLTKKFLKIRKRLEESLISYILDIWKTPKSSDVNNSKGYVLCKQNRFAEALDYYDTAIQNNPDNPNYYIGKAISLMNLKRFEEANDYYDLAIDKNPGNTDYYIGKGIELESNL</sequence>